<dbReference type="STRING" id="595434.RISK_002124"/>
<dbReference type="Pfam" id="PF14717">
    <property type="entry name" value="DUF4465"/>
    <property type="match status" value="1"/>
</dbReference>
<sequence>MARNFREQAGSHQGKYAPTTEDSMQSAFGIVIMSSSRPCRFCWVTVSSRDPLQDHSLALPRWVLLALVCLSSLRGSVIQADVVVGFENQTLGASGVFNGPVNNASVVPGTYGGNDHIGVFSADGVDFSNRHNDLYGSWSGFAVSNHTDTTTEGYTNEFSAYPGAGSDGSSNYAVAFGYANSTPTNINTLTALPSIYLPDGEQAIRLDVSNTTYAALSMRDGDSFAKPFGGVSGTDPDFLKLSIFGIDANDQILDTSIDVFLADFRFTDSLEDYILDEWRTVDLSSLSEATSLHFNLSSSDVGPYGMNTPGYFALDNFATVTAVPEPGSLAWIACVGLGVAWQRRRRQKHGLDNREMPGNVGANSIG</sequence>
<evidence type="ECO:0000313" key="2">
    <source>
        <dbReference type="Proteomes" id="UP000036367"/>
    </source>
</evidence>
<evidence type="ECO:0000313" key="1">
    <source>
        <dbReference type="EMBL" id="KLU05492.1"/>
    </source>
</evidence>
<proteinExistence type="predicted"/>
<dbReference type="AlphaFoldDB" id="A0A0J1BG13"/>
<comment type="caution">
    <text evidence="1">The sequence shown here is derived from an EMBL/GenBank/DDBJ whole genome shotgun (WGS) entry which is preliminary data.</text>
</comment>
<dbReference type="EMBL" id="LECT01000017">
    <property type="protein sequence ID" value="KLU05492.1"/>
    <property type="molecule type" value="Genomic_DNA"/>
</dbReference>
<dbReference type="Gene3D" id="2.60.120.1350">
    <property type="entry name" value="Protein of unknown function DUF4465"/>
    <property type="match status" value="1"/>
</dbReference>
<name>A0A0J1BG13_RHOIS</name>
<gene>
    <name evidence="1" type="ORF">RISK_002124</name>
</gene>
<dbReference type="InterPro" id="IPR027828">
    <property type="entry name" value="DUF4465"/>
</dbReference>
<dbReference type="PATRIC" id="fig|595434.4.peg.2034"/>
<organism evidence="1 2">
    <name type="scientific">Rhodopirellula islandica</name>
    <dbReference type="NCBI Taxonomy" id="595434"/>
    <lineage>
        <taxon>Bacteria</taxon>
        <taxon>Pseudomonadati</taxon>
        <taxon>Planctomycetota</taxon>
        <taxon>Planctomycetia</taxon>
        <taxon>Pirellulales</taxon>
        <taxon>Pirellulaceae</taxon>
        <taxon>Rhodopirellula</taxon>
    </lineage>
</organism>
<keyword evidence="2" id="KW-1185">Reference proteome</keyword>
<reference evidence="1" key="1">
    <citation type="submission" date="2015-05" db="EMBL/GenBank/DDBJ databases">
        <title>Permanent draft genome of Rhodopirellula islandicus K833.</title>
        <authorList>
            <person name="Kizina J."/>
            <person name="Richter M."/>
            <person name="Glockner F.O."/>
            <person name="Harder J."/>
        </authorList>
    </citation>
    <scope>NUCLEOTIDE SEQUENCE [LARGE SCALE GENOMIC DNA]</scope>
    <source>
        <strain evidence="1">K833</strain>
    </source>
</reference>
<dbReference type="Proteomes" id="UP000036367">
    <property type="component" value="Unassembled WGS sequence"/>
</dbReference>
<protein>
    <submittedName>
        <fullName evidence="1">Aggregation factor core protein MAFp3, isoform E</fullName>
    </submittedName>
</protein>
<accession>A0A0J1BG13</accession>